<organism evidence="1 2">
    <name type="scientific">Natrialba chahannaoensis JCM 10990</name>
    <dbReference type="NCBI Taxonomy" id="1227492"/>
    <lineage>
        <taxon>Archaea</taxon>
        <taxon>Methanobacteriati</taxon>
        <taxon>Methanobacteriota</taxon>
        <taxon>Stenosarchaea group</taxon>
        <taxon>Halobacteria</taxon>
        <taxon>Halobacteriales</taxon>
        <taxon>Natrialbaceae</taxon>
        <taxon>Natrialba</taxon>
    </lineage>
</organism>
<dbReference type="InterPro" id="IPR027417">
    <property type="entry name" value="P-loop_NTPase"/>
</dbReference>
<name>M0AES9_9EURY</name>
<dbReference type="OrthoDB" id="201804at2157"/>
<dbReference type="AlphaFoldDB" id="M0AES9"/>
<accession>M0AES9</accession>
<keyword evidence="2" id="KW-1185">Reference proteome</keyword>
<reference evidence="1 2" key="1">
    <citation type="journal article" date="2014" name="PLoS Genet.">
        <title>Phylogenetically driven sequencing of extremely halophilic archaea reveals strategies for static and dynamic osmo-response.</title>
        <authorList>
            <person name="Becker E.A."/>
            <person name="Seitzer P.M."/>
            <person name="Tritt A."/>
            <person name="Larsen D."/>
            <person name="Krusor M."/>
            <person name="Yao A.I."/>
            <person name="Wu D."/>
            <person name="Madern D."/>
            <person name="Eisen J.A."/>
            <person name="Darling A.E."/>
            <person name="Facciotti M.T."/>
        </authorList>
    </citation>
    <scope>NUCLEOTIDE SEQUENCE [LARGE SCALE GENOMIC DNA]</scope>
    <source>
        <strain evidence="1 2">JCM 10990</strain>
    </source>
</reference>
<evidence type="ECO:0000313" key="1">
    <source>
        <dbReference type="EMBL" id="ELY97009.1"/>
    </source>
</evidence>
<dbReference type="EMBL" id="AOIN01000078">
    <property type="protein sequence ID" value="ELY97009.1"/>
    <property type="molecule type" value="Genomic_DNA"/>
</dbReference>
<protein>
    <submittedName>
        <fullName evidence="1">Uncharacterized protein</fullName>
    </submittedName>
</protein>
<gene>
    <name evidence="1" type="ORF">C482_14599</name>
</gene>
<dbReference type="Proteomes" id="UP000011693">
    <property type="component" value="Unassembled WGS sequence"/>
</dbReference>
<dbReference type="Gene3D" id="3.40.50.300">
    <property type="entry name" value="P-loop containing nucleotide triphosphate hydrolases"/>
    <property type="match status" value="1"/>
</dbReference>
<sequence length="244" mass="27025">MLTKPTGIGAINDEFEPETCRIAFVGEAGVGKTTIAALVAARLTERTRVNIAGEAAKLVDDCDADTGDGLDMEWVVADCPPGVDAIDARPERLDAVFVVATVESLERVETYERRATRYDVDCFLVLNRFRESARDRLQTFDGPVLAEYVYDNEAIPSAIDEDRVPDLPEWTVEAILIEALQPERQDAECALETLKRGHRSIVNVEVEERTDADPLVDSFESAGFSAAYFECNCRCHDGHVLARR</sequence>
<comment type="caution">
    <text evidence="1">The sequence shown here is derived from an EMBL/GenBank/DDBJ whole genome shotgun (WGS) entry which is preliminary data.</text>
</comment>
<dbReference type="RefSeq" id="WP_006168408.1">
    <property type="nucleotide sequence ID" value="NZ_AOIN01000078.1"/>
</dbReference>
<evidence type="ECO:0000313" key="2">
    <source>
        <dbReference type="Proteomes" id="UP000011693"/>
    </source>
</evidence>
<dbReference type="SUPFAM" id="SSF52540">
    <property type="entry name" value="P-loop containing nucleoside triphosphate hydrolases"/>
    <property type="match status" value="1"/>
</dbReference>
<dbReference type="PATRIC" id="fig|1227492.4.peg.2900"/>
<proteinExistence type="predicted"/>